<dbReference type="InterPro" id="IPR029787">
    <property type="entry name" value="Nucleotide_cyclase"/>
</dbReference>
<organism evidence="3">
    <name type="scientific">anaerobic digester metagenome</name>
    <dbReference type="NCBI Taxonomy" id="1263854"/>
    <lineage>
        <taxon>unclassified sequences</taxon>
        <taxon>metagenomes</taxon>
        <taxon>ecological metagenomes</taxon>
    </lineage>
</organism>
<feature type="transmembrane region" description="Helical" evidence="1">
    <location>
        <begin position="652"/>
        <end position="672"/>
    </location>
</feature>
<keyword evidence="1" id="KW-0472">Membrane</keyword>
<evidence type="ECO:0000256" key="1">
    <source>
        <dbReference type="SAM" id="Phobius"/>
    </source>
</evidence>
<dbReference type="GO" id="GO:0005886">
    <property type="term" value="C:plasma membrane"/>
    <property type="evidence" value="ECO:0007669"/>
    <property type="project" value="TreeGrafter"/>
</dbReference>
<dbReference type="CDD" id="cd01949">
    <property type="entry name" value="GGDEF"/>
    <property type="match status" value="1"/>
</dbReference>
<dbReference type="SUPFAM" id="SSF55781">
    <property type="entry name" value="GAF domain-like"/>
    <property type="match status" value="1"/>
</dbReference>
<name>A0A485M554_9ZZZZ</name>
<proteinExistence type="predicted"/>
<reference evidence="3" key="1">
    <citation type="submission" date="2019-03" db="EMBL/GenBank/DDBJ databases">
        <authorList>
            <person name="Hao L."/>
        </authorList>
    </citation>
    <scope>NUCLEOTIDE SEQUENCE</scope>
</reference>
<keyword evidence="1" id="KW-0812">Transmembrane</keyword>
<dbReference type="Gene3D" id="3.30.70.270">
    <property type="match status" value="1"/>
</dbReference>
<dbReference type="EC" id="2.7.7.65" evidence="3"/>
<feature type="transmembrane region" description="Helical" evidence="1">
    <location>
        <begin position="377"/>
        <end position="407"/>
    </location>
</feature>
<feature type="transmembrane region" description="Helical" evidence="1">
    <location>
        <begin position="101"/>
        <end position="119"/>
    </location>
</feature>
<feature type="transmembrane region" description="Helical" evidence="1">
    <location>
        <begin position="709"/>
        <end position="730"/>
    </location>
</feature>
<dbReference type="SUPFAM" id="SSF55073">
    <property type="entry name" value="Nucleotide cyclase"/>
    <property type="match status" value="1"/>
</dbReference>
<feature type="transmembrane region" description="Helical" evidence="1">
    <location>
        <begin position="68"/>
        <end position="89"/>
    </location>
</feature>
<keyword evidence="3" id="KW-0548">Nucleotidyltransferase</keyword>
<feature type="transmembrane region" description="Helical" evidence="1">
    <location>
        <begin position="184"/>
        <end position="203"/>
    </location>
</feature>
<dbReference type="PROSITE" id="PS50887">
    <property type="entry name" value="GGDEF"/>
    <property type="match status" value="1"/>
</dbReference>
<gene>
    <name evidence="3" type="primary">adrA</name>
    <name evidence="3" type="ORF">SCFA_690001</name>
</gene>
<feature type="transmembrane region" description="Helical" evidence="1">
    <location>
        <begin position="257"/>
        <end position="278"/>
    </location>
</feature>
<dbReference type="GO" id="GO:0052621">
    <property type="term" value="F:diguanylate cyclase activity"/>
    <property type="evidence" value="ECO:0007669"/>
    <property type="project" value="UniProtKB-EC"/>
</dbReference>
<dbReference type="Gene3D" id="3.30.450.40">
    <property type="match status" value="1"/>
</dbReference>
<feature type="transmembrane region" description="Helical" evidence="1">
    <location>
        <begin position="224"/>
        <end position="245"/>
    </location>
</feature>
<evidence type="ECO:0000313" key="3">
    <source>
        <dbReference type="EMBL" id="VFU17677.1"/>
    </source>
</evidence>
<dbReference type="GO" id="GO:1902201">
    <property type="term" value="P:negative regulation of bacterial-type flagellum-dependent cell motility"/>
    <property type="evidence" value="ECO:0007669"/>
    <property type="project" value="TreeGrafter"/>
</dbReference>
<keyword evidence="1" id="KW-1133">Transmembrane helix</keyword>
<dbReference type="GO" id="GO:0043709">
    <property type="term" value="P:cell adhesion involved in single-species biofilm formation"/>
    <property type="evidence" value="ECO:0007669"/>
    <property type="project" value="TreeGrafter"/>
</dbReference>
<feature type="transmembrane region" description="Helical" evidence="1">
    <location>
        <begin position="610"/>
        <end position="632"/>
    </location>
</feature>
<dbReference type="EMBL" id="CAADRM010000135">
    <property type="protein sequence ID" value="VFU17677.1"/>
    <property type="molecule type" value="Genomic_DNA"/>
</dbReference>
<feature type="transmembrane region" description="Helical" evidence="1">
    <location>
        <begin position="449"/>
        <end position="466"/>
    </location>
</feature>
<keyword evidence="3" id="KW-0808">Transferase</keyword>
<dbReference type="SMART" id="SM00267">
    <property type="entry name" value="GGDEF"/>
    <property type="match status" value="1"/>
</dbReference>
<evidence type="ECO:0000259" key="2">
    <source>
        <dbReference type="PROSITE" id="PS50887"/>
    </source>
</evidence>
<feature type="transmembrane region" description="Helical" evidence="1">
    <location>
        <begin position="159"/>
        <end position="178"/>
    </location>
</feature>
<feature type="transmembrane region" description="Helical" evidence="1">
    <location>
        <begin position="318"/>
        <end position="341"/>
    </location>
</feature>
<feature type="transmembrane region" description="Helical" evidence="1">
    <location>
        <begin position="348"/>
        <end position="365"/>
    </location>
</feature>
<dbReference type="InterPro" id="IPR050469">
    <property type="entry name" value="Diguanylate_Cyclase"/>
</dbReference>
<dbReference type="InterPro" id="IPR029016">
    <property type="entry name" value="GAF-like_dom_sf"/>
</dbReference>
<feature type="transmembrane region" description="Helical" evidence="1">
    <location>
        <begin position="684"/>
        <end position="703"/>
    </location>
</feature>
<feature type="transmembrane region" description="Helical" evidence="1">
    <location>
        <begin position="552"/>
        <end position="579"/>
    </location>
</feature>
<feature type="transmembrane region" description="Helical" evidence="1">
    <location>
        <begin position="419"/>
        <end position="443"/>
    </location>
</feature>
<feature type="transmembrane region" description="Helical" evidence="1">
    <location>
        <begin position="125"/>
        <end position="147"/>
    </location>
</feature>
<sequence length="1342" mass="150508">MTVNLSHFFPFMLPFLASLLVSASLIILITRFAEVKKEFRLLAACCMVSFFWNLSCLSLSLFPGSWTAALLVEITRPLPVVVIPLVLHLIHRYLDAKGNTIALWIAYILSFLMIGVFWIDGNEEIRMAPFFIASSAAGSAYVYLRLFSIPDHAAGRERTLNRGLMAAGSVLFMALPGLDALSGGSWGFFGFAFVPLVLISSAMTARPGDDLKNTPTRENLLHTFIISFVLFPLICDLIFVLGSVHDLQVGDFLSWRFHHTTITAVSLLATAGCVLFSLRKVPGRVDALLYVVICLLVCVVNLRDLIITGLPEDFSRQIILINDIFLVNLMGICAHLVLITCRKAGQGNVVLPYVPGLLLIPLLLYESRQGVSLFPSGIFALVGLGHFLFITISLVMLFWCIFMLVSAYRHERNPIRRRATAYIASGTAFAVLILTGNMITTIGLSSYPFYNLAFISLILVGYGLFYSDIRSMSVQTRRQTISQGLRLLLSVLYLATALGVINVLKDYPVSHITSSIIPYGIPPMLSFLGAGFLSLFVLGLERNRPESQLFSLISFCYTALNLDIFLQCIVTDPTLALIISRIDHFFLSLLLLGVNIHLIYLVIGKKDGWWVVYAAYLAGLIMAPLSQTDLYFDGMHSYYFGFFAKKAAAYDFMSALWGAGICYGIFLLYRAFKDPRTSQRTRVKHTLTAFIIIAVLSITNNPAIYGYEIYPYGTFIFIALFFLAYGLFKFNLKMALQYIRIVFFWLGLALAMIVVGFSPALFLHEGQETARALTGTLLVVFLFQPVKRGWTTVLDLFMTKSEDTLKDSYYMLTSKLSRIHHRETIHQMLYAWFFENIESSSFASLFSLPDLSGRQVFFGWKTWNTQNDAGLFADSGARDVESKSLHVRDDHPLIKICKREQALCTQENLVRMNPSIHTFDGREGLIKDSEVIIPVIYKGELLGVMLPGRKADGSPYSRTEFEIFQNISLVLGPLIENAMLLEGLEEKVNLRTRELNRALAESVRKGKELRENSDIIGRQNKIFRTLLETSTRIHHLDNLDELFSFILSQLHTLFSDFRGGIILENRRRGILEAMSFLGISEAEQKMILELREEIMTSEFGDTLNQALAARGIPASPGDVWTVFPMEGRDSKMMGYLIFKGQELDRLTKEIFAVFLGQLSAVTQNKLLMIQLERMASTDGLTGLYNRAFLNQELKKVIDHARRYRNMHFSIMIVDVNGLKQINDTYGHEKGDEAIVLTGRMLRSVCRQTDVAARLGGDEFAVLMPSTSLSQAEILYGRILQAASHLKISVSKPGEQPAVIPIHISVGLACSDDTPPDMVMKKADALMYDAKKQYYARLKTARG</sequence>
<dbReference type="Pfam" id="PF00990">
    <property type="entry name" value="GGDEF"/>
    <property type="match status" value="1"/>
</dbReference>
<accession>A0A485M554</accession>
<dbReference type="InterPro" id="IPR000160">
    <property type="entry name" value="GGDEF_dom"/>
</dbReference>
<feature type="transmembrane region" description="Helical" evidence="1">
    <location>
        <begin position="287"/>
        <end position="306"/>
    </location>
</feature>
<feature type="transmembrane region" description="Helical" evidence="1">
    <location>
        <begin position="742"/>
        <end position="763"/>
    </location>
</feature>
<protein>
    <submittedName>
        <fullName evidence="3">Putative diguanylate cyclase AdrA</fullName>
        <ecNumber evidence="3">2.7.7.65</ecNumber>
    </submittedName>
</protein>
<dbReference type="NCBIfam" id="TIGR00254">
    <property type="entry name" value="GGDEF"/>
    <property type="match status" value="1"/>
</dbReference>
<feature type="transmembrane region" description="Helical" evidence="1">
    <location>
        <begin position="516"/>
        <end position="540"/>
    </location>
</feature>
<dbReference type="PANTHER" id="PTHR45138:SF9">
    <property type="entry name" value="DIGUANYLATE CYCLASE DGCM-RELATED"/>
    <property type="match status" value="1"/>
</dbReference>
<feature type="domain" description="GGDEF" evidence="2">
    <location>
        <begin position="1206"/>
        <end position="1342"/>
    </location>
</feature>
<feature type="transmembrane region" description="Helical" evidence="1">
    <location>
        <begin position="585"/>
        <end position="603"/>
    </location>
</feature>
<feature type="transmembrane region" description="Helical" evidence="1">
    <location>
        <begin position="41"/>
        <end position="62"/>
    </location>
</feature>
<feature type="transmembrane region" description="Helical" evidence="1">
    <location>
        <begin position="6"/>
        <end position="29"/>
    </location>
</feature>
<dbReference type="PANTHER" id="PTHR45138">
    <property type="entry name" value="REGULATORY COMPONENTS OF SENSORY TRANSDUCTION SYSTEM"/>
    <property type="match status" value="1"/>
</dbReference>
<dbReference type="InterPro" id="IPR043128">
    <property type="entry name" value="Rev_trsase/Diguanyl_cyclase"/>
</dbReference>
<feature type="transmembrane region" description="Helical" evidence="1">
    <location>
        <begin position="487"/>
        <end position="504"/>
    </location>
</feature>